<comment type="similarity">
    <text evidence="1">Belongs to the 3-beta-HSD family.</text>
</comment>
<dbReference type="Proteomes" id="UP001610446">
    <property type="component" value="Unassembled WGS sequence"/>
</dbReference>
<evidence type="ECO:0000259" key="3">
    <source>
        <dbReference type="Pfam" id="PF01073"/>
    </source>
</evidence>
<dbReference type="SUPFAM" id="SSF51735">
    <property type="entry name" value="NAD(P)-binding Rossmann-fold domains"/>
    <property type="match status" value="1"/>
</dbReference>
<evidence type="ECO:0000313" key="5">
    <source>
        <dbReference type="Proteomes" id="UP001610446"/>
    </source>
</evidence>
<evidence type="ECO:0000256" key="2">
    <source>
        <dbReference type="ARBA" id="ARBA00023002"/>
    </source>
</evidence>
<organism evidence="4 5">
    <name type="scientific">Aspergillus pseudoustus</name>
    <dbReference type="NCBI Taxonomy" id="1810923"/>
    <lineage>
        <taxon>Eukaryota</taxon>
        <taxon>Fungi</taxon>
        <taxon>Dikarya</taxon>
        <taxon>Ascomycota</taxon>
        <taxon>Pezizomycotina</taxon>
        <taxon>Eurotiomycetes</taxon>
        <taxon>Eurotiomycetidae</taxon>
        <taxon>Eurotiales</taxon>
        <taxon>Aspergillaceae</taxon>
        <taxon>Aspergillus</taxon>
        <taxon>Aspergillus subgen. Nidulantes</taxon>
    </lineage>
</organism>
<comment type="caution">
    <text evidence="4">The sequence shown here is derived from an EMBL/GenBank/DDBJ whole genome shotgun (WGS) entry which is preliminary data.</text>
</comment>
<dbReference type="Gene3D" id="3.40.50.720">
    <property type="entry name" value="NAD(P)-binding Rossmann-like Domain"/>
    <property type="match status" value="1"/>
</dbReference>
<sequence length="472" mass="51900">MLAAALLCVAVFGVLYLYHVNRAMCIVPEEARNLSPRRWTVDEIKSAYKRAVHAPVDITKSLPPRQNRRYIIVGGSGLLGNWIISHLIARGESAAAIRTLDINPPSRELLALGITFVQTNITDPVVVRSAFSQAWPADVAGMPLTVFHSAAVIRPAERHKAFLPLSRNVNVRGTINVLDAAQKAGATCFISTSSGSVSIRRARFWIAPWERIPENFVQVVDDDTEPPKEHGQFFGNYPVTKLEAEGIVRAADDLKSGFRTGCIRPANGIYGIGDEASTSISSMYLRLGGAPTWLSPTIQNFVNAENVSIAHLLYEQRLIEHTASPSTLPNIGGEAFVVTDPNPAITFGDMYLLLSTLATTPIRFPSIPPLPMLILSHVFEWYILLRHFYLPWLPEPTNEMLQLQPALFGVSNPHVVIDDSRARKSPEQGGLGYEPPLTSLEGLCRQLEHWNRLAAERGAAAMVGKGLRTYTS</sequence>
<dbReference type="EMBL" id="JBFXLU010000088">
    <property type="protein sequence ID" value="KAL2843655.1"/>
    <property type="molecule type" value="Genomic_DNA"/>
</dbReference>
<dbReference type="InterPro" id="IPR002225">
    <property type="entry name" value="3Beta_OHSteriod_DH/Estase"/>
</dbReference>
<proteinExistence type="inferred from homology"/>
<dbReference type="InterPro" id="IPR036291">
    <property type="entry name" value="NAD(P)-bd_dom_sf"/>
</dbReference>
<protein>
    <recommendedName>
        <fullName evidence="3">3-beta hydroxysteroid dehydrogenase/isomerase domain-containing protein</fullName>
    </recommendedName>
</protein>
<dbReference type="PANTHER" id="PTHR43245:SF51">
    <property type="entry name" value="SHORT CHAIN DEHYDROGENASE_REDUCTASE FAMILY 42E, MEMBER 2"/>
    <property type="match status" value="1"/>
</dbReference>
<gene>
    <name evidence="4" type="ORF">BJY01DRAFT_235595</name>
</gene>
<dbReference type="InterPro" id="IPR050177">
    <property type="entry name" value="Lipid_A_modif_metabolic_enz"/>
</dbReference>
<evidence type="ECO:0000313" key="4">
    <source>
        <dbReference type="EMBL" id="KAL2843655.1"/>
    </source>
</evidence>
<reference evidence="4 5" key="1">
    <citation type="submission" date="2024-07" db="EMBL/GenBank/DDBJ databases">
        <title>Section-level genome sequencing and comparative genomics of Aspergillus sections Usti and Cavernicolus.</title>
        <authorList>
            <consortium name="Lawrence Berkeley National Laboratory"/>
            <person name="Nybo J.L."/>
            <person name="Vesth T.C."/>
            <person name="Theobald S."/>
            <person name="Frisvad J.C."/>
            <person name="Larsen T.O."/>
            <person name="Kjaerboelling I."/>
            <person name="Rothschild-Mancinelli K."/>
            <person name="Lyhne E.K."/>
            <person name="Kogle M.E."/>
            <person name="Barry K."/>
            <person name="Clum A."/>
            <person name="Na H."/>
            <person name="Ledsgaard L."/>
            <person name="Lin J."/>
            <person name="Lipzen A."/>
            <person name="Kuo A."/>
            <person name="Riley R."/>
            <person name="Mondo S."/>
            <person name="Labutti K."/>
            <person name="Haridas S."/>
            <person name="Pangalinan J."/>
            <person name="Salamov A.A."/>
            <person name="Simmons B.A."/>
            <person name="Magnuson J.K."/>
            <person name="Chen J."/>
            <person name="Drula E."/>
            <person name="Henrissat B."/>
            <person name="Wiebenga A."/>
            <person name="Lubbers R.J."/>
            <person name="Gomes A.C."/>
            <person name="Makela M.R."/>
            <person name="Stajich J."/>
            <person name="Grigoriev I.V."/>
            <person name="Mortensen U.H."/>
            <person name="De Vries R.P."/>
            <person name="Baker S.E."/>
            <person name="Andersen M.R."/>
        </authorList>
    </citation>
    <scope>NUCLEOTIDE SEQUENCE [LARGE SCALE GENOMIC DNA]</scope>
    <source>
        <strain evidence="4 5">CBS 123904</strain>
    </source>
</reference>
<feature type="domain" description="3-beta hydroxysteroid dehydrogenase/isomerase" evidence="3">
    <location>
        <begin position="71"/>
        <end position="354"/>
    </location>
</feature>
<evidence type="ECO:0000256" key="1">
    <source>
        <dbReference type="ARBA" id="ARBA00009219"/>
    </source>
</evidence>
<keyword evidence="2" id="KW-0560">Oxidoreductase</keyword>
<dbReference type="Pfam" id="PF01073">
    <property type="entry name" value="3Beta_HSD"/>
    <property type="match status" value="1"/>
</dbReference>
<keyword evidence="5" id="KW-1185">Reference proteome</keyword>
<dbReference type="PANTHER" id="PTHR43245">
    <property type="entry name" value="BIFUNCTIONAL POLYMYXIN RESISTANCE PROTEIN ARNA"/>
    <property type="match status" value="1"/>
</dbReference>
<accession>A0ABR4JUE7</accession>
<name>A0ABR4JUE7_9EURO</name>